<dbReference type="PANTHER" id="PTHR43433">
    <property type="entry name" value="HYDROLASE, ALPHA/BETA FOLD FAMILY PROTEIN"/>
    <property type="match status" value="1"/>
</dbReference>
<organism evidence="2 3">
    <name type="scientific">Alsobacter metallidurans</name>
    <dbReference type="NCBI Taxonomy" id="340221"/>
    <lineage>
        <taxon>Bacteria</taxon>
        <taxon>Pseudomonadati</taxon>
        <taxon>Pseudomonadota</taxon>
        <taxon>Alphaproteobacteria</taxon>
        <taxon>Hyphomicrobiales</taxon>
        <taxon>Alsobacteraceae</taxon>
        <taxon>Alsobacter</taxon>
    </lineage>
</organism>
<feature type="domain" description="AB hydrolase-1" evidence="1">
    <location>
        <begin position="25"/>
        <end position="123"/>
    </location>
</feature>
<reference evidence="2" key="2">
    <citation type="submission" date="2020-09" db="EMBL/GenBank/DDBJ databases">
        <authorList>
            <person name="Sun Q."/>
            <person name="Zhou Y."/>
        </authorList>
    </citation>
    <scope>NUCLEOTIDE SEQUENCE</scope>
    <source>
        <strain evidence="2">CGMCC 1.12214</strain>
    </source>
</reference>
<dbReference type="SUPFAM" id="SSF53474">
    <property type="entry name" value="alpha/beta-Hydrolases"/>
    <property type="match status" value="1"/>
</dbReference>
<dbReference type="PANTHER" id="PTHR43433:SF5">
    <property type="entry name" value="AB HYDROLASE-1 DOMAIN-CONTAINING PROTEIN"/>
    <property type="match status" value="1"/>
</dbReference>
<dbReference type="InterPro" id="IPR000073">
    <property type="entry name" value="AB_hydrolase_1"/>
</dbReference>
<keyword evidence="2" id="KW-0378">Hydrolase</keyword>
<dbReference type="Proteomes" id="UP000603912">
    <property type="component" value="Unassembled WGS sequence"/>
</dbReference>
<name>A0A917IAC0_9HYPH</name>
<dbReference type="InterPro" id="IPR050471">
    <property type="entry name" value="AB_hydrolase"/>
</dbReference>
<dbReference type="RefSeq" id="WP_188518835.1">
    <property type="nucleotide sequence ID" value="NZ_BMES01000002.1"/>
</dbReference>
<sequence length="254" mass="27197">MQFFDSAGVRIAFIDQPSEEGAGDPIVLVHGFASSHAVNWVNTLWVKTLNRAGFRVVALDNRGHGQSDKPHDAADYSSDIMAEDVRRLMDHLGIKRADVMGYSMGARITAHLALAHPHRVRSALLGGLGIHLVEGVGLPLGIADAMEAPSVEALKDPMQRMFRAFAEQTGSDLTALAACIRGSRQTLTREQVGAIRLPVLVSVGTKDDVAGDPHALADLIPGAEAFAIPGRDHNLAVGDRTHKEAVLAFLARRP</sequence>
<comment type="caution">
    <text evidence="2">The sequence shown here is derived from an EMBL/GenBank/DDBJ whole genome shotgun (WGS) entry which is preliminary data.</text>
</comment>
<evidence type="ECO:0000313" key="2">
    <source>
        <dbReference type="EMBL" id="GGH25889.1"/>
    </source>
</evidence>
<reference evidence="2" key="1">
    <citation type="journal article" date="2014" name="Int. J. Syst. Evol. Microbiol.">
        <title>Complete genome sequence of Corynebacterium casei LMG S-19264T (=DSM 44701T), isolated from a smear-ripened cheese.</title>
        <authorList>
            <consortium name="US DOE Joint Genome Institute (JGI-PGF)"/>
            <person name="Walter F."/>
            <person name="Albersmeier A."/>
            <person name="Kalinowski J."/>
            <person name="Ruckert C."/>
        </authorList>
    </citation>
    <scope>NUCLEOTIDE SEQUENCE</scope>
    <source>
        <strain evidence="2">CGMCC 1.12214</strain>
    </source>
</reference>
<protein>
    <submittedName>
        <fullName evidence="2">Alpha/beta hydrolase</fullName>
    </submittedName>
</protein>
<dbReference type="GO" id="GO:0004806">
    <property type="term" value="F:triacylglycerol lipase activity"/>
    <property type="evidence" value="ECO:0007669"/>
    <property type="project" value="TreeGrafter"/>
</dbReference>
<evidence type="ECO:0000313" key="3">
    <source>
        <dbReference type="Proteomes" id="UP000603912"/>
    </source>
</evidence>
<accession>A0A917IAC0</accession>
<gene>
    <name evidence="2" type="ORF">GCM10007036_33290</name>
</gene>
<proteinExistence type="predicted"/>
<dbReference type="GO" id="GO:0046503">
    <property type="term" value="P:glycerolipid catabolic process"/>
    <property type="evidence" value="ECO:0007669"/>
    <property type="project" value="TreeGrafter"/>
</dbReference>
<dbReference type="Pfam" id="PF00561">
    <property type="entry name" value="Abhydrolase_1"/>
    <property type="match status" value="1"/>
</dbReference>
<dbReference type="AlphaFoldDB" id="A0A917IAC0"/>
<dbReference type="EMBL" id="BMES01000002">
    <property type="protein sequence ID" value="GGH25889.1"/>
    <property type="molecule type" value="Genomic_DNA"/>
</dbReference>
<dbReference type="Gene3D" id="3.40.50.1820">
    <property type="entry name" value="alpha/beta hydrolase"/>
    <property type="match status" value="1"/>
</dbReference>
<dbReference type="InterPro" id="IPR029058">
    <property type="entry name" value="AB_hydrolase_fold"/>
</dbReference>
<dbReference type="PRINTS" id="PR00111">
    <property type="entry name" value="ABHYDROLASE"/>
</dbReference>
<evidence type="ECO:0000259" key="1">
    <source>
        <dbReference type="Pfam" id="PF00561"/>
    </source>
</evidence>
<keyword evidence="3" id="KW-1185">Reference proteome</keyword>